<feature type="compositionally biased region" description="Polar residues" evidence="1">
    <location>
        <begin position="313"/>
        <end position="326"/>
    </location>
</feature>
<evidence type="ECO:0000256" key="1">
    <source>
        <dbReference type="SAM" id="MobiDB-lite"/>
    </source>
</evidence>
<feature type="region of interest" description="Disordered" evidence="1">
    <location>
        <begin position="313"/>
        <end position="342"/>
    </location>
</feature>
<accession>A0A177B084</accession>
<proteinExistence type="predicted"/>
<protein>
    <submittedName>
        <fullName evidence="2">Uncharacterized protein</fullName>
    </submittedName>
</protein>
<keyword evidence="3" id="KW-1185">Reference proteome</keyword>
<sequence>MNQEKFPYYSGESNPNFKFNEIPITLEDAKIDDTEEITELMENHRLEIMSPGTTMEESNENWGKAPINQSVIWDTSELELPSIRYIDTKHFLYTNTGTQVWEKDGSINEYKIIAPLKENCDKLLVIKQQTPVPPINYADTDFKMWSGPSCPKNCKCRLHYSHVYKENDRSFKTDLQKSYKPKKFVLKQNDSKNNCKKYFDQNANTFTQPKNYSQSPVSIKIDTNSNEWNQAQFSNAQNYKIWNCSNNENINSQNPENLEPSNSKNTFGQTFQPKIRYNVQTFSKQDQVLEVNRASQLFNMNVDEMRKMYEHQTSVQTPKFANSSPNRVDRHASPYSPSQNTVSNESRFYNKYGYDKFTPNQTFLNQKVDNIYHQTHKRIHHGTADALSNEIYNLQNFLSELMHREKILRDKSSTFTSQSSSIELDEELKNIVFQMNKINQDLREKIFHYNQMSSQFQSKNQDRYPNFQPSIPNSNVSHDKSKNYQSPQNKKYENNTPNLQQYVPEPVQDTASKNSSLRPKNALPFNIFSKLNQFSQDCIPFVLLTNIFTESDQLMHRIADYGVLRSYFYDKINLMSLFRLQTFSETMNFLKNHTNVFNDSVQVNILNMNESQKKRKQKAKNNYQKTKTMDKLESKEVMNKMYVPHYSEKVYIKDVPIIKDVEKSIKIESKIANNGENIKNVETVDINPNNDINSLQENVKYIKSKPTNSESLDELPEKPIQQLQNLVNPLYDSEKNPIKSDKDYKKENLTKSKPNLEKMTPKVKINEKDIDFGMWETKRNFIDNNPFYSNEFNPKHLINKYNQRQQKCDRMDQNMENKEICQNSKDNMIKYCNTNVHQHGNYLNFKVQNYAPRKLIGLMDINFGRNQQHLYNQHQLVNQQRPHHPKDIKEHENNSENNLKRFHLNGDKSENSNTSNGDSKKYHINVSGNQFSNRQCESLGNDVASNTEKPSIPKNNKDVYKHLDHESLRKMSESRFPSYVSNAQNYSLNTIRFENYNTYQNESLIQHSVQNQLLNLIQNQGTLTRNFPPNAHESDNLKNLDLLNQNYNQKRPENFELLYNGKSMENISRRKYFGRPEKDLVDLCREEQSIVDEFSTSHLTKNGYYYLEKQLQEIRFQKELINEKILNGTNIYNQKTEAEKMTSNNWHPIVNPNFNPHPNMNFSNYNLNEGFKLGANGLELQNKISVAEKYLPKLENTPQHSIRPKNFIPVHISMKLRYYDQENIPFIILTNIMVDENILKERINEFGHLTTYLYIETRSLVIFRLLSYKETLYFLRNSQLLIMDSVHMDIMSEATACNTFGGNRSYPVQDKGP</sequence>
<organism evidence="2 3">
    <name type="scientific">Intoshia linei</name>
    <dbReference type="NCBI Taxonomy" id="1819745"/>
    <lineage>
        <taxon>Eukaryota</taxon>
        <taxon>Metazoa</taxon>
        <taxon>Spiralia</taxon>
        <taxon>Lophotrochozoa</taxon>
        <taxon>Mesozoa</taxon>
        <taxon>Orthonectida</taxon>
        <taxon>Rhopaluridae</taxon>
        <taxon>Intoshia</taxon>
    </lineage>
</organism>
<dbReference type="EMBL" id="LWCA01000604">
    <property type="protein sequence ID" value="OAF67665.1"/>
    <property type="molecule type" value="Genomic_DNA"/>
</dbReference>
<feature type="compositionally biased region" description="Polar residues" evidence="1">
    <location>
        <begin position="483"/>
        <end position="499"/>
    </location>
</feature>
<comment type="caution">
    <text evidence="2">The sequence shown here is derived from an EMBL/GenBank/DDBJ whole genome shotgun (WGS) entry which is preliminary data.</text>
</comment>
<feature type="region of interest" description="Disordered" evidence="1">
    <location>
        <begin position="900"/>
        <end position="925"/>
    </location>
</feature>
<dbReference type="Proteomes" id="UP000078046">
    <property type="component" value="Unassembled WGS sequence"/>
</dbReference>
<gene>
    <name evidence="2" type="ORF">A3Q56_04603</name>
</gene>
<evidence type="ECO:0000313" key="2">
    <source>
        <dbReference type="EMBL" id="OAF67665.1"/>
    </source>
</evidence>
<feature type="region of interest" description="Disordered" evidence="1">
    <location>
        <begin position="458"/>
        <end position="499"/>
    </location>
</feature>
<evidence type="ECO:0000313" key="3">
    <source>
        <dbReference type="Proteomes" id="UP000078046"/>
    </source>
</evidence>
<feature type="compositionally biased region" description="Polar residues" evidence="1">
    <location>
        <begin position="467"/>
        <end position="476"/>
    </location>
</feature>
<name>A0A177B084_9BILA</name>
<reference evidence="2 3" key="1">
    <citation type="submission" date="2016-04" db="EMBL/GenBank/DDBJ databases">
        <title>The genome of Intoshia linei affirms orthonectids as highly simplified spiralians.</title>
        <authorList>
            <person name="Mikhailov K.V."/>
            <person name="Slusarev G.S."/>
            <person name="Nikitin M.A."/>
            <person name="Logacheva M.D."/>
            <person name="Penin A."/>
            <person name="Aleoshin V."/>
            <person name="Panchin Y.V."/>
        </authorList>
    </citation>
    <scope>NUCLEOTIDE SEQUENCE [LARGE SCALE GENOMIC DNA]</scope>
    <source>
        <strain evidence="2">Intl2013</strain>
        <tissue evidence="2">Whole animal</tissue>
    </source>
</reference>